<feature type="compositionally biased region" description="Basic and acidic residues" evidence="3">
    <location>
        <begin position="599"/>
        <end position="610"/>
    </location>
</feature>
<dbReference type="Proteomes" id="UP000595140">
    <property type="component" value="Unassembled WGS sequence"/>
</dbReference>
<feature type="compositionally biased region" description="Polar residues" evidence="3">
    <location>
        <begin position="226"/>
        <end position="236"/>
    </location>
</feature>
<dbReference type="InterPro" id="IPR001487">
    <property type="entry name" value="Bromodomain"/>
</dbReference>
<dbReference type="SMART" id="SM00297">
    <property type="entry name" value="BROMO"/>
    <property type="match status" value="1"/>
</dbReference>
<feature type="region of interest" description="Disordered" evidence="3">
    <location>
        <begin position="124"/>
        <end position="274"/>
    </location>
</feature>
<dbReference type="InterPro" id="IPR036427">
    <property type="entry name" value="Bromodomain-like_sf"/>
</dbReference>
<evidence type="ECO:0000259" key="5">
    <source>
        <dbReference type="PROSITE" id="PS50090"/>
    </source>
</evidence>
<evidence type="ECO:0000313" key="6">
    <source>
        <dbReference type="EMBL" id="VFQ75892.1"/>
    </source>
</evidence>
<protein>
    <submittedName>
        <fullName evidence="6">Uncharacterized protein</fullName>
    </submittedName>
</protein>
<feature type="domain" description="Myb-like" evidence="5">
    <location>
        <begin position="5"/>
        <end position="63"/>
    </location>
</feature>
<feature type="region of interest" description="Disordered" evidence="3">
    <location>
        <begin position="438"/>
        <end position="618"/>
    </location>
</feature>
<dbReference type="PROSITE" id="PS50014">
    <property type="entry name" value="BROMODOMAIN_2"/>
    <property type="match status" value="1"/>
</dbReference>
<feature type="compositionally biased region" description="Basic and acidic residues" evidence="3">
    <location>
        <begin position="143"/>
        <end position="160"/>
    </location>
</feature>
<proteinExistence type="predicted"/>
<reference evidence="6 7" key="1">
    <citation type="submission" date="2018-04" db="EMBL/GenBank/DDBJ databases">
        <authorList>
            <person name="Vogel A."/>
        </authorList>
    </citation>
    <scope>NUCLEOTIDE SEQUENCE [LARGE SCALE GENOMIC DNA]</scope>
</reference>
<dbReference type="EMBL" id="OOIL02001452">
    <property type="protein sequence ID" value="VFQ75892.1"/>
    <property type="molecule type" value="Genomic_DNA"/>
</dbReference>
<dbReference type="InterPro" id="IPR001005">
    <property type="entry name" value="SANT/Myb"/>
</dbReference>
<feature type="compositionally biased region" description="Basic and acidic residues" evidence="3">
    <location>
        <begin position="544"/>
        <end position="572"/>
    </location>
</feature>
<dbReference type="PROSITE" id="PS50090">
    <property type="entry name" value="MYB_LIKE"/>
    <property type="match status" value="1"/>
</dbReference>
<evidence type="ECO:0000313" key="7">
    <source>
        <dbReference type="Proteomes" id="UP000595140"/>
    </source>
</evidence>
<dbReference type="GO" id="GO:0000976">
    <property type="term" value="F:transcription cis-regulatory region binding"/>
    <property type="evidence" value="ECO:0007669"/>
    <property type="project" value="UniProtKB-ARBA"/>
</dbReference>
<feature type="compositionally biased region" description="Basic and acidic residues" evidence="3">
    <location>
        <begin position="204"/>
        <end position="225"/>
    </location>
</feature>
<keyword evidence="1 2" id="KW-0103">Bromodomain</keyword>
<gene>
    <name evidence="6" type="ORF">CCAM_LOCUS17668</name>
</gene>
<dbReference type="SUPFAM" id="SSF46689">
    <property type="entry name" value="Homeodomain-like"/>
    <property type="match status" value="1"/>
</dbReference>
<sequence>MSTIAETPEKATWSTWEELLLAFSVKRHGLKDWDAVAMELRSRSPFPALLTAQICREKYRDLQRRFTDGDAVVDDADGGGGGDVVIPWLDDLRQLRVAELRQEVHRHDLSIQSLQLKVKRMVEERERSGEERREAVIESDLAEGGKEDLPTGGGRDRSEEVAGEVVSGGSPEHENRSVNESNSAENTETEDRCKPDPVRGNPDPQKKPGGEEDSCKDSSNRHEASKTTSQKSNGDDVSNDVARDGGDVESSASLTKKRRKRPQAGGGGDARAPAIVIKGGGADKSEPLIALLDEIRSHKNGTAFKRRLQIQKTDKYKRIIRRHVDLETVQARLDDGSYSSCPAKFYLDLLLLFNNAIVFFPNSSPESAAAHELRALITKNLKTLNKKTPQSLTNRSMPAKVQPKPEPEPEPDNPGPLLSKGSNPRVAPIVVCRKRSSLSATAAAKSTASADETSQEIPSGLDSPKRKERHATGVRSMRAGNKGRPSGKKPNKTSEDEVTNAATEKEGGGGGFSGNDKKRGAANFLKRIKKSSPAKEMAALPPDTTKRSPGDAKNNGKEQPKKGKGIEKKETASKTTQSGAKKSEEKFPAKKGVGRPRTRGREAISEEHSKQPKKRAKR</sequence>
<feature type="compositionally biased region" description="Basic and acidic residues" evidence="3">
    <location>
        <begin position="124"/>
        <end position="136"/>
    </location>
</feature>
<dbReference type="SUPFAM" id="SSF47370">
    <property type="entry name" value="Bromodomain"/>
    <property type="match status" value="1"/>
</dbReference>
<dbReference type="AlphaFoldDB" id="A0A484LHF7"/>
<evidence type="ECO:0000256" key="1">
    <source>
        <dbReference type="ARBA" id="ARBA00023117"/>
    </source>
</evidence>
<evidence type="ECO:0000256" key="3">
    <source>
        <dbReference type="SAM" id="MobiDB-lite"/>
    </source>
</evidence>
<dbReference type="CDD" id="cd04369">
    <property type="entry name" value="Bromodomain"/>
    <property type="match status" value="1"/>
</dbReference>
<feature type="compositionally biased region" description="Low complexity" evidence="3">
    <location>
        <begin position="438"/>
        <end position="452"/>
    </location>
</feature>
<evidence type="ECO:0000259" key="4">
    <source>
        <dbReference type="PROSITE" id="PS50014"/>
    </source>
</evidence>
<organism evidence="6 7">
    <name type="scientific">Cuscuta campestris</name>
    <dbReference type="NCBI Taxonomy" id="132261"/>
    <lineage>
        <taxon>Eukaryota</taxon>
        <taxon>Viridiplantae</taxon>
        <taxon>Streptophyta</taxon>
        <taxon>Embryophyta</taxon>
        <taxon>Tracheophyta</taxon>
        <taxon>Spermatophyta</taxon>
        <taxon>Magnoliopsida</taxon>
        <taxon>eudicotyledons</taxon>
        <taxon>Gunneridae</taxon>
        <taxon>Pentapetalae</taxon>
        <taxon>asterids</taxon>
        <taxon>lamiids</taxon>
        <taxon>Solanales</taxon>
        <taxon>Convolvulaceae</taxon>
        <taxon>Cuscuteae</taxon>
        <taxon>Cuscuta</taxon>
        <taxon>Cuscuta subgen. Grammica</taxon>
        <taxon>Cuscuta sect. Cleistogrammica</taxon>
    </lineage>
</organism>
<keyword evidence="7" id="KW-1185">Reference proteome</keyword>
<dbReference type="InterPro" id="IPR009057">
    <property type="entry name" value="Homeodomain-like_sf"/>
</dbReference>
<dbReference type="Pfam" id="PF00439">
    <property type="entry name" value="Bromodomain"/>
    <property type="match status" value="1"/>
</dbReference>
<dbReference type="CDD" id="cd00167">
    <property type="entry name" value="SANT"/>
    <property type="match status" value="1"/>
</dbReference>
<dbReference type="PANTHER" id="PTHR37888">
    <property type="entry name" value="DNA-BINDING BROMODOMAIN-CONTAINING PROTEIN"/>
    <property type="match status" value="1"/>
</dbReference>
<evidence type="ECO:0000256" key="2">
    <source>
        <dbReference type="PROSITE-ProRule" id="PRU00035"/>
    </source>
</evidence>
<name>A0A484LHF7_9ASTE</name>
<dbReference type="GO" id="GO:0010597">
    <property type="term" value="P:green leaf volatile biosynthetic process"/>
    <property type="evidence" value="ECO:0007669"/>
    <property type="project" value="UniProtKB-ARBA"/>
</dbReference>
<dbReference type="OrthoDB" id="1742084at2759"/>
<dbReference type="SMART" id="SM00717">
    <property type="entry name" value="SANT"/>
    <property type="match status" value="1"/>
</dbReference>
<feature type="region of interest" description="Disordered" evidence="3">
    <location>
        <begin position="384"/>
        <end position="424"/>
    </location>
</feature>
<feature type="domain" description="Bromo" evidence="4">
    <location>
        <begin position="296"/>
        <end position="367"/>
    </location>
</feature>
<dbReference type="PANTHER" id="PTHR37888:SF11">
    <property type="entry name" value="DNA-BINDING BROMODOMAIN-CONTAINING PROTEIN"/>
    <property type="match status" value="1"/>
</dbReference>
<accession>A0A484LHF7</accession>
<dbReference type="Gene3D" id="1.20.920.10">
    <property type="entry name" value="Bromodomain-like"/>
    <property type="match status" value="1"/>
</dbReference>